<proteinExistence type="predicted"/>
<reference evidence="5" key="1">
    <citation type="submission" date="2008-08" db="EMBL/GenBank/DDBJ databases">
        <title>The complete genome sequence of Coprothermobacter proteolyticus strain ATCC 5245 / DSM 5265 / BT.</title>
        <authorList>
            <person name="Dodson R.J."/>
            <person name="Durkin A.S."/>
            <person name="Wu M."/>
            <person name="Eisen J."/>
            <person name="Sutton G."/>
        </authorList>
    </citation>
    <scope>NUCLEOTIDE SEQUENCE [LARGE SCALE GENOMIC DNA]</scope>
    <source>
        <strain evidence="5">ATCC 35245 / DSM 5265 / OCM 4 / BT</strain>
    </source>
</reference>
<evidence type="ECO:0000256" key="2">
    <source>
        <dbReference type="ARBA" id="ARBA00022683"/>
    </source>
</evidence>
<feature type="domain" description="PTS EIIB type-2" evidence="3">
    <location>
        <begin position="9"/>
        <end position="99"/>
    </location>
</feature>
<keyword evidence="5" id="KW-1185">Reference proteome</keyword>
<evidence type="ECO:0000259" key="3">
    <source>
        <dbReference type="PROSITE" id="PS51099"/>
    </source>
</evidence>
<dbReference type="EC" id="2.7.1.69" evidence="4"/>
<dbReference type="HOGENOM" id="CLU_159248_0_1_9"/>
<dbReference type="GO" id="GO:0008982">
    <property type="term" value="F:protein-N(PI)-phosphohistidine-sugar phosphotransferase activity"/>
    <property type="evidence" value="ECO:0007669"/>
    <property type="project" value="InterPro"/>
</dbReference>
<dbReference type="KEGG" id="cpo:COPRO5265_0846"/>
<dbReference type="eggNOG" id="COG3414">
    <property type="taxonomic scope" value="Bacteria"/>
</dbReference>
<dbReference type="GO" id="GO:0009401">
    <property type="term" value="P:phosphoenolpyruvate-dependent sugar phosphotransferase system"/>
    <property type="evidence" value="ECO:0007669"/>
    <property type="project" value="UniProtKB-KW"/>
</dbReference>
<organism evidence="4 5">
    <name type="scientific">Coprothermobacter proteolyticus (strain ATCC 35245 / DSM 5265 / OCM 4 / BT)</name>
    <dbReference type="NCBI Taxonomy" id="309798"/>
    <lineage>
        <taxon>Bacteria</taxon>
        <taxon>Pseudomonadati</taxon>
        <taxon>Coprothermobacterota</taxon>
        <taxon>Coprothermobacteria</taxon>
        <taxon>Coprothermobacterales</taxon>
        <taxon>Coprothermobacteraceae</taxon>
        <taxon>Coprothermobacter</taxon>
    </lineage>
</organism>
<name>B5Y8T7_COPPD</name>
<dbReference type="Gene3D" id="3.40.50.2300">
    <property type="match status" value="1"/>
</dbReference>
<evidence type="ECO:0000313" key="5">
    <source>
        <dbReference type="Proteomes" id="UP000001732"/>
    </source>
</evidence>
<dbReference type="InterPro" id="IPR003501">
    <property type="entry name" value="PTS_EIIB_2/3"/>
</dbReference>
<dbReference type="SUPFAM" id="SSF52794">
    <property type="entry name" value="PTS system IIB component-like"/>
    <property type="match status" value="1"/>
</dbReference>
<dbReference type="InterPro" id="IPR013011">
    <property type="entry name" value="PTS_EIIB_2"/>
</dbReference>
<gene>
    <name evidence="4" type="primary">sgaB2</name>
    <name evidence="4" type="ordered locus">COPRO5265_0846</name>
</gene>
<dbReference type="Pfam" id="PF02302">
    <property type="entry name" value="PTS_IIB"/>
    <property type="match status" value="1"/>
</dbReference>
<evidence type="ECO:0000256" key="1">
    <source>
        <dbReference type="ARBA" id="ARBA00022679"/>
    </source>
</evidence>
<dbReference type="RefSeq" id="WP_012543461.1">
    <property type="nucleotide sequence ID" value="NC_011295.1"/>
</dbReference>
<dbReference type="CDD" id="cd05563">
    <property type="entry name" value="PTS_IIB_ascorbate"/>
    <property type="match status" value="1"/>
</dbReference>
<dbReference type="PROSITE" id="PS51099">
    <property type="entry name" value="PTS_EIIB_TYPE_2"/>
    <property type="match status" value="1"/>
</dbReference>
<accession>B5Y8T7</accession>
<dbReference type="AlphaFoldDB" id="B5Y8T7"/>
<dbReference type="EMBL" id="CP001145">
    <property type="protein sequence ID" value="ACI16809.1"/>
    <property type="molecule type" value="Genomic_DNA"/>
</dbReference>
<keyword evidence="1 4" id="KW-0808">Transferase</keyword>
<dbReference type="OrthoDB" id="6603449at2"/>
<dbReference type="InterPro" id="IPR036095">
    <property type="entry name" value="PTS_EIIB-like_sf"/>
</dbReference>
<reference evidence="4 5" key="2">
    <citation type="journal article" date="2014" name="Genome Announc.">
        <title>Complete Genome Sequence of Coprothermobacter proteolyticus DSM 5265.</title>
        <authorList>
            <person name="Alexiev A."/>
            <person name="Coil D.A."/>
            <person name="Badger J.H."/>
            <person name="Enticknap J."/>
            <person name="Ward N."/>
            <person name="Robb F.T."/>
            <person name="Eisen J.A."/>
        </authorList>
    </citation>
    <scope>NUCLEOTIDE SEQUENCE [LARGE SCALE GENOMIC DNA]</scope>
    <source>
        <strain evidence="5">ATCC 35245 / DSM 5265 / OCM 4 / BT</strain>
    </source>
</reference>
<evidence type="ECO:0000313" key="4">
    <source>
        <dbReference type="EMBL" id="ACI16809.1"/>
    </source>
</evidence>
<keyword evidence="2" id="KW-0598">Phosphotransferase system</keyword>
<protein>
    <submittedName>
        <fullName evidence="4">Pentitol phosphotransferase enzyme II, B component</fullName>
        <ecNumber evidence="4">2.7.1.69</ecNumber>
    </submittedName>
</protein>
<dbReference type="Proteomes" id="UP000001732">
    <property type="component" value="Chromosome"/>
</dbReference>
<sequence length="100" mass="10689">MSLNQGKKLSILAVCGMGLGSGVVLKMTIEKVLKELGISAIVNVSDVSSAKSQSADIVVTSPEFASSFSSSKEKLVLIKNYVDANEMKEKLQQALEELQK</sequence>
<dbReference type="STRING" id="309798.COPRO5265_0846"/>